<dbReference type="Gene3D" id="3.30.10.30">
    <property type="entry name" value="DYRK"/>
    <property type="match status" value="1"/>
</dbReference>
<name>A0A9D4TAX6_RHISA</name>
<dbReference type="VEuPathDB" id="VectorBase:RSAN_053604"/>
<evidence type="ECO:0000313" key="3">
    <source>
        <dbReference type="Proteomes" id="UP000821837"/>
    </source>
</evidence>
<gene>
    <name evidence="2" type="ORF">HPB52_016905</name>
</gene>
<feature type="compositionally biased region" description="Basic and acidic residues" evidence="1">
    <location>
        <begin position="66"/>
        <end position="79"/>
    </location>
</feature>
<dbReference type="GO" id="GO:0004712">
    <property type="term" value="F:protein serine/threonine/tyrosine kinase activity"/>
    <property type="evidence" value="ECO:0007669"/>
    <property type="project" value="InterPro"/>
</dbReference>
<dbReference type="EMBL" id="JABSTV010001245">
    <property type="protein sequence ID" value="KAH7984077.1"/>
    <property type="molecule type" value="Genomic_DNA"/>
</dbReference>
<proteinExistence type="predicted"/>
<dbReference type="InterPro" id="IPR042521">
    <property type="entry name" value="DYRK"/>
</dbReference>
<reference evidence="2" key="2">
    <citation type="submission" date="2021-09" db="EMBL/GenBank/DDBJ databases">
        <authorList>
            <person name="Jia N."/>
            <person name="Wang J."/>
            <person name="Shi W."/>
            <person name="Du L."/>
            <person name="Sun Y."/>
            <person name="Zhan W."/>
            <person name="Jiang J."/>
            <person name="Wang Q."/>
            <person name="Zhang B."/>
            <person name="Ji P."/>
            <person name="Sakyi L.B."/>
            <person name="Cui X."/>
            <person name="Yuan T."/>
            <person name="Jiang B."/>
            <person name="Yang W."/>
            <person name="Lam T.T.-Y."/>
            <person name="Chang Q."/>
            <person name="Ding S."/>
            <person name="Wang X."/>
            <person name="Zhu J."/>
            <person name="Ruan X."/>
            <person name="Zhao L."/>
            <person name="Wei J."/>
            <person name="Que T."/>
            <person name="Du C."/>
            <person name="Cheng J."/>
            <person name="Dai P."/>
            <person name="Han X."/>
            <person name="Huang E."/>
            <person name="Gao Y."/>
            <person name="Liu J."/>
            <person name="Shao H."/>
            <person name="Ye R."/>
            <person name="Li L."/>
            <person name="Wei W."/>
            <person name="Wang X."/>
            <person name="Wang C."/>
            <person name="Huo Q."/>
            <person name="Li W."/>
            <person name="Guo W."/>
            <person name="Chen H."/>
            <person name="Chen S."/>
            <person name="Zhou L."/>
            <person name="Zhou L."/>
            <person name="Ni X."/>
            <person name="Tian J."/>
            <person name="Zhou Y."/>
            <person name="Sheng Y."/>
            <person name="Liu T."/>
            <person name="Pan Y."/>
            <person name="Xia L."/>
            <person name="Li J."/>
            <person name="Zhao F."/>
            <person name="Cao W."/>
        </authorList>
    </citation>
    <scope>NUCLEOTIDE SEQUENCE</scope>
    <source>
        <strain evidence="2">Rsan-2018</strain>
        <tissue evidence="2">Larvae</tissue>
    </source>
</reference>
<organism evidence="2 3">
    <name type="scientific">Rhipicephalus sanguineus</name>
    <name type="common">Brown dog tick</name>
    <name type="synonym">Ixodes sanguineus</name>
    <dbReference type="NCBI Taxonomy" id="34632"/>
    <lineage>
        <taxon>Eukaryota</taxon>
        <taxon>Metazoa</taxon>
        <taxon>Ecdysozoa</taxon>
        <taxon>Arthropoda</taxon>
        <taxon>Chelicerata</taxon>
        <taxon>Arachnida</taxon>
        <taxon>Acari</taxon>
        <taxon>Parasitiformes</taxon>
        <taxon>Ixodida</taxon>
        <taxon>Ixodoidea</taxon>
        <taxon>Ixodidae</taxon>
        <taxon>Rhipicephalinae</taxon>
        <taxon>Rhipicephalus</taxon>
        <taxon>Rhipicephalus</taxon>
    </lineage>
</organism>
<feature type="region of interest" description="Disordered" evidence="1">
    <location>
        <begin position="1"/>
        <end position="36"/>
    </location>
</feature>
<dbReference type="Proteomes" id="UP000821837">
    <property type="component" value="Chromosome 1"/>
</dbReference>
<feature type="region of interest" description="Disordered" evidence="1">
    <location>
        <begin position="57"/>
        <end position="79"/>
    </location>
</feature>
<keyword evidence="3" id="KW-1185">Reference proteome</keyword>
<sequence>MGSHEYSGRYAPAANAFPDSRHQRLGAPVGSRQHRAKRRRLQYLMETATAGLSLPPAKSQAIEGFKSSEHKQDDVDRNGDLPFNKADAVLGGGGGAGKILAVTPKPAEPQYHGIFNYAQIYFFGVNANKRQGAPGTQNNCGYDEDEGSYLHEPHADIAYRLGYST</sequence>
<reference evidence="2" key="1">
    <citation type="journal article" date="2020" name="Cell">
        <title>Large-Scale Comparative Analyses of Tick Genomes Elucidate Their Genetic Diversity and Vector Capacities.</title>
        <authorList>
            <consortium name="Tick Genome and Microbiome Consortium (TIGMIC)"/>
            <person name="Jia N."/>
            <person name="Wang J."/>
            <person name="Shi W."/>
            <person name="Du L."/>
            <person name="Sun Y."/>
            <person name="Zhan W."/>
            <person name="Jiang J.F."/>
            <person name="Wang Q."/>
            <person name="Zhang B."/>
            <person name="Ji P."/>
            <person name="Bell-Sakyi L."/>
            <person name="Cui X.M."/>
            <person name="Yuan T.T."/>
            <person name="Jiang B.G."/>
            <person name="Yang W.F."/>
            <person name="Lam T.T."/>
            <person name="Chang Q.C."/>
            <person name="Ding S.J."/>
            <person name="Wang X.J."/>
            <person name="Zhu J.G."/>
            <person name="Ruan X.D."/>
            <person name="Zhao L."/>
            <person name="Wei J.T."/>
            <person name="Ye R.Z."/>
            <person name="Que T.C."/>
            <person name="Du C.H."/>
            <person name="Zhou Y.H."/>
            <person name="Cheng J.X."/>
            <person name="Dai P.F."/>
            <person name="Guo W.B."/>
            <person name="Han X.H."/>
            <person name="Huang E.J."/>
            <person name="Li L.F."/>
            <person name="Wei W."/>
            <person name="Gao Y.C."/>
            <person name="Liu J.Z."/>
            <person name="Shao H.Z."/>
            <person name="Wang X."/>
            <person name="Wang C.C."/>
            <person name="Yang T.C."/>
            <person name="Huo Q.B."/>
            <person name="Li W."/>
            <person name="Chen H.Y."/>
            <person name="Chen S.E."/>
            <person name="Zhou L.G."/>
            <person name="Ni X.B."/>
            <person name="Tian J.H."/>
            <person name="Sheng Y."/>
            <person name="Liu T."/>
            <person name="Pan Y.S."/>
            <person name="Xia L.Y."/>
            <person name="Li J."/>
            <person name="Zhao F."/>
            <person name="Cao W.C."/>
        </authorList>
    </citation>
    <scope>NUCLEOTIDE SEQUENCE</scope>
    <source>
        <strain evidence="2">Rsan-2018</strain>
    </source>
</reference>
<protein>
    <submittedName>
        <fullName evidence="2">Uncharacterized protein</fullName>
    </submittedName>
</protein>
<accession>A0A9D4TAX6</accession>
<evidence type="ECO:0000313" key="2">
    <source>
        <dbReference type="EMBL" id="KAH7984077.1"/>
    </source>
</evidence>
<comment type="caution">
    <text evidence="2">The sequence shown here is derived from an EMBL/GenBank/DDBJ whole genome shotgun (WGS) entry which is preliminary data.</text>
</comment>
<evidence type="ECO:0000256" key="1">
    <source>
        <dbReference type="SAM" id="MobiDB-lite"/>
    </source>
</evidence>
<dbReference type="AlphaFoldDB" id="A0A9D4TAX6"/>